<dbReference type="KEGG" id="marh:Mia14_0956"/>
<dbReference type="PIRSF" id="PIRSF005856">
    <property type="entry name" value="Rad51"/>
    <property type="match status" value="1"/>
</dbReference>
<evidence type="ECO:0000256" key="3">
    <source>
        <dbReference type="ARBA" id="ARBA00022741"/>
    </source>
</evidence>
<evidence type="ECO:0000256" key="6">
    <source>
        <dbReference type="ARBA" id="ARBA00023125"/>
    </source>
</evidence>
<organism evidence="13 14">
    <name type="scientific">Candidatus Mancarchaeum acidiphilum</name>
    <dbReference type="NCBI Taxonomy" id="1920749"/>
    <lineage>
        <taxon>Archaea</taxon>
        <taxon>Candidatus Micrarchaeota</taxon>
        <taxon>Candidatus Mancarchaeum</taxon>
    </lineage>
</organism>
<dbReference type="PANTHER" id="PTHR22942:SF30">
    <property type="entry name" value="MEIOTIC RECOMBINATION PROTEIN DMC1_LIM15 HOMOLOG"/>
    <property type="match status" value="1"/>
</dbReference>
<dbReference type="Pfam" id="PF14520">
    <property type="entry name" value="HHH_5"/>
    <property type="match status" value="1"/>
</dbReference>
<feature type="domain" description="RecA family profile 2" evidence="12">
    <location>
        <begin position="257"/>
        <end position="316"/>
    </location>
</feature>
<dbReference type="Gene3D" id="1.10.150.20">
    <property type="entry name" value="5' to 3' exonuclease, C-terminal subdomain"/>
    <property type="match status" value="1"/>
</dbReference>
<dbReference type="InterPro" id="IPR020588">
    <property type="entry name" value="RecA_ATP-bd"/>
</dbReference>
<keyword evidence="6 10" id="KW-0238">DNA-binding</keyword>
<dbReference type="InterPro" id="IPR010995">
    <property type="entry name" value="DNA_repair_Rad51/TF_NusA_a-hlx"/>
</dbReference>
<dbReference type="SUPFAM" id="SSF47794">
    <property type="entry name" value="Rad51 N-terminal domain-like"/>
    <property type="match status" value="1"/>
</dbReference>
<keyword evidence="4 10" id="KW-0227">DNA damage</keyword>
<evidence type="ECO:0000256" key="10">
    <source>
        <dbReference type="PIRNR" id="PIRNR005856"/>
    </source>
</evidence>
<comment type="function">
    <text evidence="8 10">Involved in DNA repair and in homologous recombination. Binds and assemble on single-stranded DNA to form a nucleoprotein filament. Hydrolyzes ATP in a ssDNA-dependent manner and promotes DNA strand exchange between homologous DNA molecules.</text>
</comment>
<dbReference type="GeneID" id="33314492"/>
<dbReference type="GO" id="GO:0140664">
    <property type="term" value="F:ATP-dependent DNA damage sensor activity"/>
    <property type="evidence" value="ECO:0007669"/>
    <property type="project" value="InterPro"/>
</dbReference>
<dbReference type="InterPro" id="IPR027417">
    <property type="entry name" value="P-loop_NTPase"/>
</dbReference>
<evidence type="ECO:0000256" key="1">
    <source>
        <dbReference type="ARBA" id="ARBA00008050"/>
    </source>
</evidence>
<evidence type="ECO:0000256" key="9">
    <source>
        <dbReference type="NCBIfam" id="TIGR02236"/>
    </source>
</evidence>
<dbReference type="Pfam" id="PF08423">
    <property type="entry name" value="Rad51"/>
    <property type="match status" value="1"/>
</dbReference>
<keyword evidence="3" id="KW-0547">Nucleotide-binding</keyword>
<sequence>MVKDKVVREIDDLPGIGEATAEKLRNAGIDSLDKIAVYAPHDLADLIGISPEAAKKAIAAAQEATTINYSTGNEVDSFRRELGKISTSSKNLDELIGGGIETKAITEIYGKFASGKTQIGFQLSVNAQLPKEQGGIEGNVLFIDTEGTFRPERIESMATSKGMDPEKALENIMVVRATTTDQQILTVERADKLIVEKNIKLIIVDSVTALFRAEFIGRGALGERQQKLNSHIHKLQLLADKYNAAIYITNQVMDNPGILFGDPTTPIGGNVIAHAATTRLYIRKSKEDKRIVRLVDSPDMPDGECIIRVTPGGITD</sequence>
<gene>
    <name evidence="13" type="ORF">Mia14_0956</name>
</gene>
<dbReference type="OrthoDB" id="31129at2157"/>
<dbReference type="InterPro" id="IPR003583">
    <property type="entry name" value="Hlx-hairpin-Hlx_DNA-bd_motif"/>
</dbReference>
<evidence type="ECO:0000259" key="12">
    <source>
        <dbReference type="PROSITE" id="PS50163"/>
    </source>
</evidence>
<dbReference type="GO" id="GO:0005524">
    <property type="term" value="F:ATP binding"/>
    <property type="evidence" value="ECO:0007669"/>
    <property type="project" value="UniProtKB-KW"/>
</dbReference>
<proteinExistence type="inferred from homology"/>
<protein>
    <recommendedName>
        <fullName evidence="2 9">DNA repair and recombination protein RadA</fullName>
    </recommendedName>
</protein>
<dbReference type="GO" id="GO:0006310">
    <property type="term" value="P:DNA recombination"/>
    <property type="evidence" value="ECO:0007669"/>
    <property type="project" value="UniProtKB-KW"/>
</dbReference>
<evidence type="ECO:0000313" key="14">
    <source>
        <dbReference type="Proteomes" id="UP000197679"/>
    </source>
</evidence>
<dbReference type="FunFam" id="3.40.50.300:FF:002052">
    <property type="entry name" value="DNA repair protein RAD51 homolog"/>
    <property type="match status" value="1"/>
</dbReference>
<dbReference type="GO" id="GO:0003684">
    <property type="term" value="F:damaged DNA binding"/>
    <property type="evidence" value="ECO:0007669"/>
    <property type="project" value="InterPro"/>
</dbReference>
<name>A0A218NP24_9ARCH</name>
<evidence type="ECO:0000256" key="2">
    <source>
        <dbReference type="ARBA" id="ARBA00018144"/>
    </source>
</evidence>
<evidence type="ECO:0000256" key="7">
    <source>
        <dbReference type="ARBA" id="ARBA00023172"/>
    </source>
</evidence>
<dbReference type="SMART" id="SM00278">
    <property type="entry name" value="HhH1"/>
    <property type="match status" value="2"/>
</dbReference>
<accession>A0A218NP24</accession>
<dbReference type="InterPro" id="IPR020587">
    <property type="entry name" value="RecA_monomer-monomer_interface"/>
</dbReference>
<feature type="domain" description="RecA family profile 1" evidence="11">
    <location>
        <begin position="81"/>
        <end position="252"/>
    </location>
</feature>
<reference evidence="13 14" key="1">
    <citation type="journal article" date="2017" name="Nat. Commun.">
        <title>'ARMAN' archaea depend on association with euryarchaeal host in culture and in situ.</title>
        <authorList>
            <person name="Golyshina O."/>
            <person name="Toshchakov S."/>
            <person name="Makarova K."/>
            <person name="Gavrilov S."/>
            <person name="Korzhenkov A."/>
            <person name="La Cono V."/>
            <person name="Arcadi E."/>
            <person name="Nechitaylo T."/>
            <person name="Ferrer M."/>
            <person name="Kublanov I."/>
            <person name="Wolf Y."/>
            <person name="Yakimov M."/>
            <person name="Golyshin P."/>
            <person name="Slesarev A."/>
            <person name="Kozyavkin S."/>
        </authorList>
    </citation>
    <scope>NUCLEOTIDE SEQUENCE [LARGE SCALE GENOMIC DNA]</scope>
    <source>
        <strain evidence="13 14">Mia14</strain>
    </source>
</reference>
<dbReference type="AlphaFoldDB" id="A0A218NP24"/>
<evidence type="ECO:0000256" key="5">
    <source>
        <dbReference type="ARBA" id="ARBA00022840"/>
    </source>
</evidence>
<dbReference type="GO" id="GO:0006281">
    <property type="term" value="P:DNA repair"/>
    <property type="evidence" value="ECO:0007669"/>
    <property type="project" value="InterPro"/>
</dbReference>
<keyword evidence="7 10" id="KW-0233">DNA recombination</keyword>
<dbReference type="PROSITE" id="PS50163">
    <property type="entry name" value="RECA_3"/>
    <property type="match status" value="1"/>
</dbReference>
<dbReference type="Gene3D" id="3.40.50.300">
    <property type="entry name" value="P-loop containing nucleotide triphosphate hydrolases"/>
    <property type="match status" value="1"/>
</dbReference>
<dbReference type="EMBL" id="CP019964">
    <property type="protein sequence ID" value="ASI14228.1"/>
    <property type="molecule type" value="Genomic_DNA"/>
</dbReference>
<dbReference type="InterPro" id="IPR016467">
    <property type="entry name" value="DNA_recomb/repair_RecA-like"/>
</dbReference>
<dbReference type="PROSITE" id="PS50162">
    <property type="entry name" value="RECA_2"/>
    <property type="match status" value="1"/>
</dbReference>
<dbReference type="InterPro" id="IPR013632">
    <property type="entry name" value="Rad51_C"/>
</dbReference>
<dbReference type="PANTHER" id="PTHR22942">
    <property type="entry name" value="RECA/RAD51/RADA DNA STRAND-PAIRING FAMILY MEMBER"/>
    <property type="match status" value="1"/>
</dbReference>
<comment type="similarity">
    <text evidence="1 10">Belongs to the eukaryotic RecA-like protein family.</text>
</comment>
<evidence type="ECO:0000256" key="4">
    <source>
        <dbReference type="ARBA" id="ARBA00022763"/>
    </source>
</evidence>
<evidence type="ECO:0000256" key="8">
    <source>
        <dbReference type="ARBA" id="ARBA00025684"/>
    </source>
</evidence>
<keyword evidence="5" id="KW-0067">ATP-binding</keyword>
<dbReference type="SUPFAM" id="SSF52540">
    <property type="entry name" value="P-loop containing nucleoside triphosphate hydrolases"/>
    <property type="match status" value="1"/>
</dbReference>
<keyword evidence="14" id="KW-1185">Reference proteome</keyword>
<evidence type="ECO:0000259" key="11">
    <source>
        <dbReference type="PROSITE" id="PS50162"/>
    </source>
</evidence>
<dbReference type="Proteomes" id="UP000197679">
    <property type="component" value="Chromosome"/>
</dbReference>
<dbReference type="InterPro" id="IPR011938">
    <property type="entry name" value="DNA_recomb/repair_RadA"/>
</dbReference>
<evidence type="ECO:0000313" key="13">
    <source>
        <dbReference type="EMBL" id="ASI14228.1"/>
    </source>
</evidence>
<dbReference type="NCBIfam" id="NF003301">
    <property type="entry name" value="PRK04301.1"/>
    <property type="match status" value="1"/>
</dbReference>
<dbReference type="RefSeq" id="WP_088820523.1">
    <property type="nucleotide sequence ID" value="NZ_CP019964.1"/>
</dbReference>
<dbReference type="NCBIfam" id="TIGR02236">
    <property type="entry name" value="recomb_radA"/>
    <property type="match status" value="1"/>
</dbReference>